<comment type="caution">
    <text evidence="1">The sequence shown here is derived from an EMBL/GenBank/DDBJ whole genome shotgun (WGS) entry which is preliminary data.</text>
</comment>
<protein>
    <submittedName>
        <fullName evidence="1">Uncharacterized protein</fullName>
    </submittedName>
</protein>
<keyword evidence="2" id="KW-1185">Reference proteome</keyword>
<name>A0ABV5J2T3_9BACT</name>
<dbReference type="RefSeq" id="WP_290246523.1">
    <property type="nucleotide sequence ID" value="NZ_JAUFQT010000001.1"/>
</dbReference>
<proteinExistence type="predicted"/>
<evidence type="ECO:0000313" key="1">
    <source>
        <dbReference type="EMBL" id="MFB9211107.1"/>
    </source>
</evidence>
<evidence type="ECO:0000313" key="2">
    <source>
        <dbReference type="Proteomes" id="UP001589654"/>
    </source>
</evidence>
<dbReference type="Proteomes" id="UP001589654">
    <property type="component" value="Unassembled WGS sequence"/>
</dbReference>
<organism evidence="1 2">
    <name type="scientific">Echinicola jeungdonensis</name>
    <dbReference type="NCBI Taxonomy" id="709343"/>
    <lineage>
        <taxon>Bacteria</taxon>
        <taxon>Pseudomonadati</taxon>
        <taxon>Bacteroidota</taxon>
        <taxon>Cytophagia</taxon>
        <taxon>Cytophagales</taxon>
        <taxon>Cyclobacteriaceae</taxon>
        <taxon>Echinicola</taxon>
    </lineage>
</organism>
<dbReference type="EMBL" id="JBHMEW010000042">
    <property type="protein sequence ID" value="MFB9211107.1"/>
    <property type="molecule type" value="Genomic_DNA"/>
</dbReference>
<sequence>MKIILGDNQFFGINHFDLEKGSQTKQKFSTVNKIDEFINSSLEIGLDGFMINSNEIGYDLIDGKNYDLNKEIHYSIPYPHKYASMVNENGMLSLLSYLFKNISIVSNFNEIVKLFVTRNLLHLMPLALDLEVPKKLRKGSIVYLQNIVTDLLIGMGREDILIKFIKEVIQKGYKPGIITLNPIILNKILDKVDPKILQDLIVCFNINAEGFNVFPSLKEVESFINDSHPYMLMGMSIFASGASNIPQSIQYIKELNLDYIVFGTSKIENVLHNYELFCQN</sequence>
<accession>A0ABV5J2T3</accession>
<gene>
    <name evidence="1" type="ORF">ACFFUR_04760</name>
</gene>
<reference evidence="1 2" key="1">
    <citation type="submission" date="2024-09" db="EMBL/GenBank/DDBJ databases">
        <authorList>
            <person name="Sun Q."/>
            <person name="Mori K."/>
        </authorList>
    </citation>
    <scope>NUCLEOTIDE SEQUENCE [LARGE SCALE GENOMIC DNA]</scope>
    <source>
        <strain evidence="1 2">CECT 7682</strain>
    </source>
</reference>